<dbReference type="Proteomes" id="UP000321172">
    <property type="component" value="Chromosome"/>
</dbReference>
<keyword evidence="2" id="KW-0288">FMN</keyword>
<dbReference type="PROSITE" id="PS50043">
    <property type="entry name" value="HTH_LUXR_2"/>
    <property type="match status" value="1"/>
</dbReference>
<feature type="domain" description="PAS" evidence="5">
    <location>
        <begin position="25"/>
        <end position="74"/>
    </location>
</feature>
<dbReference type="InterPro" id="IPR036388">
    <property type="entry name" value="WH-like_DNA-bd_sf"/>
</dbReference>
<dbReference type="NCBIfam" id="TIGR00229">
    <property type="entry name" value="sensory_box"/>
    <property type="match status" value="1"/>
</dbReference>
<dbReference type="PRINTS" id="PR00038">
    <property type="entry name" value="HTHLUXR"/>
</dbReference>
<dbReference type="InterPro" id="IPR000700">
    <property type="entry name" value="PAS-assoc_C"/>
</dbReference>
<dbReference type="SMART" id="SM00091">
    <property type="entry name" value="PAS"/>
    <property type="match status" value="1"/>
</dbReference>
<name>A0A5B8S9K1_9SPHN</name>
<dbReference type="AlphaFoldDB" id="A0A5B8S9K1"/>
<keyword evidence="3" id="KW-0157">Chromophore</keyword>
<dbReference type="InterPro" id="IPR000014">
    <property type="entry name" value="PAS"/>
</dbReference>
<dbReference type="PROSITE" id="PS50112">
    <property type="entry name" value="PAS"/>
    <property type="match status" value="1"/>
</dbReference>
<dbReference type="Gene3D" id="3.30.450.20">
    <property type="entry name" value="PAS domain"/>
    <property type="match status" value="1"/>
</dbReference>
<dbReference type="PROSITE" id="PS50113">
    <property type="entry name" value="PAC"/>
    <property type="match status" value="1"/>
</dbReference>
<dbReference type="CDD" id="cd00130">
    <property type="entry name" value="PAS"/>
    <property type="match status" value="1"/>
</dbReference>
<evidence type="ECO:0000259" key="5">
    <source>
        <dbReference type="PROSITE" id="PS50112"/>
    </source>
</evidence>
<dbReference type="SMART" id="SM00421">
    <property type="entry name" value="HTH_LUXR"/>
    <property type="match status" value="1"/>
</dbReference>
<dbReference type="InterPro" id="IPR000792">
    <property type="entry name" value="Tscrpt_reg_LuxR_C"/>
</dbReference>
<dbReference type="GO" id="GO:0006355">
    <property type="term" value="P:regulation of DNA-templated transcription"/>
    <property type="evidence" value="ECO:0007669"/>
    <property type="project" value="InterPro"/>
</dbReference>
<evidence type="ECO:0000256" key="2">
    <source>
        <dbReference type="ARBA" id="ARBA00022643"/>
    </source>
</evidence>
<evidence type="ECO:0000313" key="7">
    <source>
        <dbReference type="EMBL" id="QEA17430.1"/>
    </source>
</evidence>
<dbReference type="OrthoDB" id="7991996at2"/>
<proteinExistence type="predicted"/>
<feature type="domain" description="PAC" evidence="6">
    <location>
        <begin position="75"/>
        <end position="129"/>
    </location>
</feature>
<dbReference type="SUPFAM" id="SSF46894">
    <property type="entry name" value="C-terminal effector domain of the bipartite response regulators"/>
    <property type="match status" value="1"/>
</dbReference>
<evidence type="ECO:0000259" key="6">
    <source>
        <dbReference type="PROSITE" id="PS50113"/>
    </source>
</evidence>
<evidence type="ECO:0000313" key="8">
    <source>
        <dbReference type="Proteomes" id="UP000321172"/>
    </source>
</evidence>
<dbReference type="Pfam" id="PF13426">
    <property type="entry name" value="PAS_9"/>
    <property type="match status" value="1"/>
</dbReference>
<evidence type="ECO:0000256" key="3">
    <source>
        <dbReference type="ARBA" id="ARBA00022991"/>
    </source>
</evidence>
<dbReference type="PANTHER" id="PTHR47429:SF2">
    <property type="entry name" value="PROTEIN TWIN LOV 1"/>
    <property type="match status" value="1"/>
</dbReference>
<organism evidence="7 8">
    <name type="scientific">Novosphingobium ginsenosidimutans</name>
    <dbReference type="NCBI Taxonomy" id="1176536"/>
    <lineage>
        <taxon>Bacteria</taxon>
        <taxon>Pseudomonadati</taxon>
        <taxon>Pseudomonadota</taxon>
        <taxon>Alphaproteobacteria</taxon>
        <taxon>Sphingomonadales</taxon>
        <taxon>Sphingomonadaceae</taxon>
        <taxon>Novosphingobium</taxon>
    </lineage>
</organism>
<dbReference type="Gene3D" id="1.10.10.10">
    <property type="entry name" value="Winged helix-like DNA-binding domain superfamily/Winged helix DNA-binding domain"/>
    <property type="match status" value="1"/>
</dbReference>
<evidence type="ECO:0000256" key="1">
    <source>
        <dbReference type="ARBA" id="ARBA00022630"/>
    </source>
</evidence>
<feature type="domain" description="HTH luxR-type" evidence="4">
    <location>
        <begin position="133"/>
        <end position="198"/>
    </location>
</feature>
<dbReference type="InterPro" id="IPR016032">
    <property type="entry name" value="Sig_transdc_resp-reg_C-effctor"/>
</dbReference>
<dbReference type="Pfam" id="PF00196">
    <property type="entry name" value="GerE"/>
    <property type="match status" value="1"/>
</dbReference>
<dbReference type="CDD" id="cd06170">
    <property type="entry name" value="LuxR_C_like"/>
    <property type="match status" value="1"/>
</dbReference>
<dbReference type="GO" id="GO:0003677">
    <property type="term" value="F:DNA binding"/>
    <property type="evidence" value="ECO:0007669"/>
    <property type="project" value="InterPro"/>
</dbReference>
<sequence>MEAPLPALIELSAMAMCVTNPRLHDNPVVACNQAFTDLTGYTIEDIVGQNCRFLSRADPHPEIAEKIGQSVREKRGVLFEVVNYKKDGTPFRNAVMVAPMFDEHGAVSFFLGSQVEIPEPKIDTGMAERREAAQQRIAGLTPRQREILELMASGQLNKQIAYALDLSEKTVKMHRALLLQRLGVGTSADAVRLAVEAGL</sequence>
<protein>
    <submittedName>
        <fullName evidence="7">PAS domain-containing protein</fullName>
    </submittedName>
</protein>
<reference evidence="7 8" key="1">
    <citation type="journal article" date="2013" name="J. Microbiol. Biotechnol.">
        <title>Novosphingobium ginsenosidimutans sp. nov., with the ability to convert ginsenoside.</title>
        <authorList>
            <person name="Kim J.K."/>
            <person name="He D."/>
            <person name="Liu Q.M."/>
            <person name="Park H.Y."/>
            <person name="Jung M.S."/>
            <person name="Yoon M.H."/>
            <person name="Kim S.C."/>
            <person name="Im W.T."/>
        </authorList>
    </citation>
    <scope>NUCLEOTIDE SEQUENCE [LARGE SCALE GENOMIC DNA]</scope>
    <source>
        <strain evidence="7 8">FW-6</strain>
    </source>
</reference>
<dbReference type="EMBL" id="CP042345">
    <property type="protein sequence ID" value="QEA17430.1"/>
    <property type="molecule type" value="Genomic_DNA"/>
</dbReference>
<dbReference type="PANTHER" id="PTHR47429">
    <property type="entry name" value="PROTEIN TWIN LOV 1"/>
    <property type="match status" value="1"/>
</dbReference>
<dbReference type="SUPFAM" id="SSF55785">
    <property type="entry name" value="PYP-like sensor domain (PAS domain)"/>
    <property type="match status" value="1"/>
</dbReference>
<keyword evidence="1" id="KW-0285">Flavoprotein</keyword>
<keyword evidence="8" id="KW-1185">Reference proteome</keyword>
<dbReference type="KEGG" id="ngf:FRF71_02605"/>
<gene>
    <name evidence="7" type="ORF">FRF71_02605</name>
</gene>
<accession>A0A5B8S9K1</accession>
<dbReference type="InterPro" id="IPR035965">
    <property type="entry name" value="PAS-like_dom_sf"/>
</dbReference>
<evidence type="ECO:0000259" key="4">
    <source>
        <dbReference type="PROSITE" id="PS50043"/>
    </source>
</evidence>